<keyword evidence="2" id="KW-1185">Reference proteome</keyword>
<dbReference type="RefSeq" id="XP_072852615.1">
    <property type="nucleotide sequence ID" value="XM_072996514.1"/>
</dbReference>
<feature type="region of interest" description="Disordered" evidence="1">
    <location>
        <begin position="277"/>
        <end position="297"/>
    </location>
</feature>
<feature type="compositionally biased region" description="Polar residues" evidence="1">
    <location>
        <begin position="1"/>
        <end position="12"/>
    </location>
</feature>
<dbReference type="GeneID" id="140706440"/>
<evidence type="ECO:0000256" key="1">
    <source>
        <dbReference type="SAM" id="MobiDB-lite"/>
    </source>
</evidence>
<sequence length="415" mass="46054">MAGNSKENSPASDASLEKYFRDSDDNEFFTQNQAVVPSTSYNIPRTDRAQFHRYTFKRSANQSLNMTIPPKRYKEAERPVPGKSANIPALKGGKAASGGRGKNPAIPQMTTDPKIHERPAGIKSANPQVLKGPKPVADGNGGQNPAAPQMAMDPKYGERSDGSKPWSPQAKSTNGDGSKKLANPQAVEGWKKEGLVEIDGKALAVYTSKVECWFKNFMMIFNVVNAARASLNQIMDEVPDINAICDAIKKMDHFSCAMSFKIQTGLGYPDVKQTNRKYTMRRAHPGRQSRGRKRRKPSTAKLYWHNRVVKLLQGPRNCLHVGKGYLCLLAAHSLKNNLQTLPCRHQRTLERLGLTAESRRNTHQGALYLLAGPCLRSNLQTLPCRHLNMRQRTLRCMPKSQIGGSGKMKDIAPYT</sequence>
<gene>
    <name evidence="3" type="primary">LOC140706440</name>
</gene>
<evidence type="ECO:0000313" key="2">
    <source>
        <dbReference type="Proteomes" id="UP001652642"/>
    </source>
</evidence>
<protein>
    <submittedName>
        <fullName evidence="3">Uncharacterized protein</fullName>
    </submittedName>
</protein>
<organism evidence="2 3">
    <name type="scientific">Pogona vitticeps</name>
    <name type="common">central bearded dragon</name>
    <dbReference type="NCBI Taxonomy" id="103695"/>
    <lineage>
        <taxon>Eukaryota</taxon>
        <taxon>Metazoa</taxon>
        <taxon>Chordata</taxon>
        <taxon>Craniata</taxon>
        <taxon>Vertebrata</taxon>
        <taxon>Euteleostomi</taxon>
        <taxon>Lepidosauria</taxon>
        <taxon>Squamata</taxon>
        <taxon>Bifurcata</taxon>
        <taxon>Unidentata</taxon>
        <taxon>Episquamata</taxon>
        <taxon>Toxicofera</taxon>
        <taxon>Iguania</taxon>
        <taxon>Acrodonta</taxon>
        <taxon>Agamidae</taxon>
        <taxon>Amphibolurinae</taxon>
        <taxon>Pogona</taxon>
    </lineage>
</organism>
<feature type="region of interest" description="Disordered" evidence="1">
    <location>
        <begin position="62"/>
        <end position="183"/>
    </location>
</feature>
<dbReference type="Proteomes" id="UP001652642">
    <property type="component" value="Chromosome 4"/>
</dbReference>
<feature type="region of interest" description="Disordered" evidence="1">
    <location>
        <begin position="1"/>
        <end position="25"/>
    </location>
</feature>
<name>A0ABM5G4N2_9SAUR</name>
<evidence type="ECO:0000313" key="3">
    <source>
        <dbReference type="RefSeq" id="XP_072852615.1"/>
    </source>
</evidence>
<accession>A0ABM5G4N2</accession>
<proteinExistence type="predicted"/>
<reference evidence="3" key="1">
    <citation type="submission" date="2025-08" db="UniProtKB">
        <authorList>
            <consortium name="RefSeq"/>
        </authorList>
    </citation>
    <scope>IDENTIFICATION</scope>
</reference>